<dbReference type="AlphaFoldDB" id="A0AAD5V2E7"/>
<organism evidence="2 3">
    <name type="scientific">Meripilus lineatus</name>
    <dbReference type="NCBI Taxonomy" id="2056292"/>
    <lineage>
        <taxon>Eukaryota</taxon>
        <taxon>Fungi</taxon>
        <taxon>Dikarya</taxon>
        <taxon>Basidiomycota</taxon>
        <taxon>Agaricomycotina</taxon>
        <taxon>Agaricomycetes</taxon>
        <taxon>Polyporales</taxon>
        <taxon>Meripilaceae</taxon>
        <taxon>Meripilus</taxon>
    </lineage>
</organism>
<accession>A0AAD5V2E7</accession>
<sequence>MDNRVIPPGFWLFLVMYRGITTTRSGSSLTSLNSVEQALEKWDTLPQDIKNRFLSNAEASTRNNLSQSPPPSNPLPETANADAKGWPTTTPTPVSPPLEVKHVFHLWYDCSASSLLVSLNAVTYFYSQARNEFEDLPVKSGDAVASLRSHEAGSVQGLSFPSAPRVQPAPEFTTHNELVAFHQRMGSDASLTRLSDVSPHTGFLGFPAPSGSAMLYNPTSGLQTPSDSGDFSRLLEPEMRHPDILLAVANVSLATLTTQATYLSLVDQQGSGSNARGTRGFDTPDFVLNPPPSGTYSSASFGHEIVGTSYVDDRYTKPSVQGDVSDVPS</sequence>
<reference evidence="2" key="1">
    <citation type="submission" date="2022-07" db="EMBL/GenBank/DDBJ databases">
        <title>Genome Sequence of Physisporinus lineatus.</title>
        <authorList>
            <person name="Buettner E."/>
        </authorList>
    </citation>
    <scope>NUCLEOTIDE SEQUENCE</scope>
    <source>
        <strain evidence="2">VT162</strain>
    </source>
</reference>
<evidence type="ECO:0000256" key="1">
    <source>
        <dbReference type="SAM" id="MobiDB-lite"/>
    </source>
</evidence>
<feature type="region of interest" description="Disordered" evidence="1">
    <location>
        <begin position="57"/>
        <end position="92"/>
    </location>
</feature>
<keyword evidence="3" id="KW-1185">Reference proteome</keyword>
<dbReference type="Proteomes" id="UP001212997">
    <property type="component" value="Unassembled WGS sequence"/>
</dbReference>
<evidence type="ECO:0000313" key="3">
    <source>
        <dbReference type="Proteomes" id="UP001212997"/>
    </source>
</evidence>
<name>A0AAD5V2E7_9APHY</name>
<protein>
    <submittedName>
        <fullName evidence="2">Uncharacterized protein</fullName>
    </submittedName>
</protein>
<proteinExistence type="predicted"/>
<feature type="region of interest" description="Disordered" evidence="1">
    <location>
        <begin position="269"/>
        <end position="300"/>
    </location>
</feature>
<dbReference type="EMBL" id="JANAWD010000199">
    <property type="protein sequence ID" value="KAJ3484172.1"/>
    <property type="molecule type" value="Genomic_DNA"/>
</dbReference>
<comment type="caution">
    <text evidence="2">The sequence shown here is derived from an EMBL/GenBank/DDBJ whole genome shotgun (WGS) entry which is preliminary data.</text>
</comment>
<gene>
    <name evidence="2" type="ORF">NLI96_g5823</name>
</gene>
<evidence type="ECO:0000313" key="2">
    <source>
        <dbReference type="EMBL" id="KAJ3484172.1"/>
    </source>
</evidence>